<dbReference type="Proteomes" id="UP000003022">
    <property type="component" value="Unassembled WGS sequence"/>
</dbReference>
<dbReference type="STRING" id="996637.SGM_3702"/>
<keyword evidence="3" id="KW-1185">Reference proteome</keyword>
<organism evidence="2 3">
    <name type="scientific">Streptomyces griseoaurantiacus M045</name>
    <dbReference type="NCBI Taxonomy" id="996637"/>
    <lineage>
        <taxon>Bacteria</taxon>
        <taxon>Bacillati</taxon>
        <taxon>Actinomycetota</taxon>
        <taxon>Actinomycetes</taxon>
        <taxon>Kitasatosporales</taxon>
        <taxon>Streptomycetaceae</taxon>
        <taxon>Streptomyces</taxon>
        <taxon>Streptomyces aurantiacus group</taxon>
    </lineage>
</organism>
<sequence>MPTAPRTAAVPPAFRAVAVPSVSRAVAVPSVSRAVAVPVGVPDGDQYVTRRDRIVFSRQVYRRLVRARPGPRPSEGPANSPVLRDSWRKSPGQEV</sequence>
<dbReference type="AlphaFoldDB" id="F3NKN8"/>
<proteinExistence type="predicted"/>
<dbReference type="EMBL" id="AEYX01000038">
    <property type="protein sequence ID" value="EGG46197.1"/>
    <property type="molecule type" value="Genomic_DNA"/>
</dbReference>
<name>F3NKN8_9ACTN</name>
<gene>
    <name evidence="2" type="ORF">SGM_3702</name>
</gene>
<reference evidence="2 3" key="1">
    <citation type="journal article" date="2011" name="J. Bacteriol.">
        <title>Draft genome sequence of the marine bacterium Streptomyces griseoaurantiacus M045, which produces novel manumycin-type antibiotics with a pABA core component.</title>
        <authorList>
            <person name="Li F."/>
            <person name="Jiang P."/>
            <person name="Zheng H."/>
            <person name="Wang S."/>
            <person name="Zhao G."/>
            <person name="Qin S."/>
            <person name="Liu Z."/>
        </authorList>
    </citation>
    <scope>NUCLEOTIDE SEQUENCE [LARGE SCALE GENOMIC DNA]</scope>
    <source>
        <strain evidence="2 3">M045</strain>
    </source>
</reference>
<evidence type="ECO:0000256" key="1">
    <source>
        <dbReference type="SAM" id="MobiDB-lite"/>
    </source>
</evidence>
<evidence type="ECO:0000313" key="3">
    <source>
        <dbReference type="Proteomes" id="UP000003022"/>
    </source>
</evidence>
<accession>F3NKN8</accession>
<comment type="caution">
    <text evidence="2">The sequence shown here is derived from an EMBL/GenBank/DDBJ whole genome shotgun (WGS) entry which is preliminary data.</text>
</comment>
<protein>
    <submittedName>
        <fullName evidence="2">Uncharacterized protein</fullName>
    </submittedName>
</protein>
<feature type="region of interest" description="Disordered" evidence="1">
    <location>
        <begin position="67"/>
        <end position="95"/>
    </location>
</feature>
<evidence type="ECO:0000313" key="2">
    <source>
        <dbReference type="EMBL" id="EGG46197.1"/>
    </source>
</evidence>